<name>A0AAV3ZTJ3_9GAST</name>
<protein>
    <submittedName>
        <fullName evidence="1">Reverse transcriptase</fullName>
    </submittedName>
</protein>
<comment type="caution">
    <text evidence="1">The sequence shown here is derived from an EMBL/GenBank/DDBJ whole genome shotgun (WGS) entry which is preliminary data.</text>
</comment>
<keyword evidence="1" id="KW-0548">Nucleotidyltransferase</keyword>
<gene>
    <name evidence="1" type="ORF">PoB_002437200</name>
</gene>
<sequence length="134" mass="15516">MNKCSLTQSRQHVCMDILRSRDVNDLERKFLQSQSPSHQACILRGTCSKFHRKHKYLDLTISLARHTGLRNKYKRRFTQVVRRLQDISAVNESAATCARTVSRLYSTSDKIRVFFLQPKSRRSVDSSGLCCHEA</sequence>
<proteinExistence type="predicted"/>
<dbReference type="EMBL" id="BLXT01002816">
    <property type="protein sequence ID" value="GFN97866.1"/>
    <property type="molecule type" value="Genomic_DNA"/>
</dbReference>
<keyword evidence="1" id="KW-0808">Transferase</keyword>
<dbReference type="Proteomes" id="UP000735302">
    <property type="component" value="Unassembled WGS sequence"/>
</dbReference>
<keyword evidence="2" id="KW-1185">Reference proteome</keyword>
<evidence type="ECO:0000313" key="1">
    <source>
        <dbReference type="EMBL" id="GFN97866.1"/>
    </source>
</evidence>
<reference evidence="1 2" key="1">
    <citation type="journal article" date="2021" name="Elife">
        <title>Chloroplast acquisition without the gene transfer in kleptoplastic sea slugs, Plakobranchus ocellatus.</title>
        <authorList>
            <person name="Maeda T."/>
            <person name="Takahashi S."/>
            <person name="Yoshida T."/>
            <person name="Shimamura S."/>
            <person name="Takaki Y."/>
            <person name="Nagai Y."/>
            <person name="Toyoda A."/>
            <person name="Suzuki Y."/>
            <person name="Arimoto A."/>
            <person name="Ishii H."/>
            <person name="Satoh N."/>
            <person name="Nishiyama T."/>
            <person name="Hasebe M."/>
            <person name="Maruyama T."/>
            <person name="Minagawa J."/>
            <person name="Obokata J."/>
            <person name="Shigenobu S."/>
        </authorList>
    </citation>
    <scope>NUCLEOTIDE SEQUENCE [LARGE SCALE GENOMIC DNA]</scope>
</reference>
<organism evidence="1 2">
    <name type="scientific">Plakobranchus ocellatus</name>
    <dbReference type="NCBI Taxonomy" id="259542"/>
    <lineage>
        <taxon>Eukaryota</taxon>
        <taxon>Metazoa</taxon>
        <taxon>Spiralia</taxon>
        <taxon>Lophotrochozoa</taxon>
        <taxon>Mollusca</taxon>
        <taxon>Gastropoda</taxon>
        <taxon>Heterobranchia</taxon>
        <taxon>Euthyneura</taxon>
        <taxon>Panpulmonata</taxon>
        <taxon>Sacoglossa</taxon>
        <taxon>Placobranchoidea</taxon>
        <taxon>Plakobranchidae</taxon>
        <taxon>Plakobranchus</taxon>
    </lineage>
</organism>
<dbReference type="GO" id="GO:0003964">
    <property type="term" value="F:RNA-directed DNA polymerase activity"/>
    <property type="evidence" value="ECO:0007669"/>
    <property type="project" value="UniProtKB-KW"/>
</dbReference>
<evidence type="ECO:0000313" key="2">
    <source>
        <dbReference type="Proteomes" id="UP000735302"/>
    </source>
</evidence>
<accession>A0AAV3ZTJ3</accession>
<keyword evidence="1" id="KW-0695">RNA-directed DNA polymerase</keyword>
<dbReference type="AlphaFoldDB" id="A0AAV3ZTJ3"/>